<evidence type="ECO:0000313" key="3">
    <source>
        <dbReference type="Proteomes" id="UP000719412"/>
    </source>
</evidence>
<feature type="compositionally biased region" description="Low complexity" evidence="1">
    <location>
        <begin position="552"/>
        <end position="562"/>
    </location>
</feature>
<feature type="region of interest" description="Disordered" evidence="1">
    <location>
        <begin position="403"/>
        <end position="478"/>
    </location>
</feature>
<feature type="region of interest" description="Disordered" evidence="1">
    <location>
        <begin position="490"/>
        <end position="576"/>
    </location>
</feature>
<reference evidence="2" key="1">
    <citation type="journal article" date="2020" name="J Insects Food Feed">
        <title>The yellow mealworm (Tenebrio molitor) genome: a resource for the emerging insects as food and feed industry.</title>
        <authorList>
            <person name="Eriksson T."/>
            <person name="Andere A."/>
            <person name="Kelstrup H."/>
            <person name="Emery V."/>
            <person name="Picard C."/>
        </authorList>
    </citation>
    <scope>NUCLEOTIDE SEQUENCE</scope>
    <source>
        <strain evidence="2">Stoneville</strain>
        <tissue evidence="2">Whole head</tissue>
    </source>
</reference>
<accession>A0A8J6L908</accession>
<keyword evidence="3" id="KW-1185">Reference proteome</keyword>
<proteinExistence type="predicted"/>
<evidence type="ECO:0000313" key="2">
    <source>
        <dbReference type="EMBL" id="KAH0813684.1"/>
    </source>
</evidence>
<feature type="compositionally biased region" description="Polar residues" evidence="1">
    <location>
        <begin position="520"/>
        <end position="536"/>
    </location>
</feature>
<gene>
    <name evidence="2" type="ORF">GEV33_009107</name>
</gene>
<dbReference type="AlphaFoldDB" id="A0A8J6L908"/>
<organism evidence="2 3">
    <name type="scientific">Tenebrio molitor</name>
    <name type="common">Yellow mealworm beetle</name>
    <dbReference type="NCBI Taxonomy" id="7067"/>
    <lineage>
        <taxon>Eukaryota</taxon>
        <taxon>Metazoa</taxon>
        <taxon>Ecdysozoa</taxon>
        <taxon>Arthropoda</taxon>
        <taxon>Hexapoda</taxon>
        <taxon>Insecta</taxon>
        <taxon>Pterygota</taxon>
        <taxon>Neoptera</taxon>
        <taxon>Endopterygota</taxon>
        <taxon>Coleoptera</taxon>
        <taxon>Polyphaga</taxon>
        <taxon>Cucujiformia</taxon>
        <taxon>Tenebrionidae</taxon>
        <taxon>Tenebrio</taxon>
    </lineage>
</organism>
<dbReference type="Proteomes" id="UP000719412">
    <property type="component" value="Unassembled WGS sequence"/>
</dbReference>
<feature type="region of interest" description="Disordered" evidence="1">
    <location>
        <begin position="588"/>
        <end position="633"/>
    </location>
</feature>
<dbReference type="EMBL" id="JABDTM020025042">
    <property type="protein sequence ID" value="KAH0813684.1"/>
    <property type="molecule type" value="Genomic_DNA"/>
</dbReference>
<protein>
    <submittedName>
        <fullName evidence="2">Uncharacterized protein</fullName>
    </submittedName>
</protein>
<sequence length="633" mass="70478">MVPHLLSQPPFVMLPPRMAPLGLPRPQLAYPQHHLIPGGAQGVIPMMPHVAMKRSYGDAFNEQAAPTKRAFHAQGTLPVYQHFYPNIWIGFFLLVEIDLGAGRCRRTRNEPPGPEPRPWSRPTTEGAGIARSSEFLTCLGVCALTWLHFAQSVVVVGAGRHRRSTQCLFPSESSAARQSDWLSGNIIPTAFHPGPNFPGYGPVQIAAAPLGPRQFLPPPIFYWPYPSPPVSPTNYYPTMPPPGALPPQQPQQAMMPPECVALPPMAPMPAMDARIMLDGIPRPEHDKARQNFVPNQCSTVIFSPSHNQTNREITPQSFRKPLSCLIAAEKSRAICDLVPLGEFLSGLLKCEGSRNPERVGLSGQDFHVVRDCECKRRADRLENYEAYHDRIPYQTLDMKVNGSFSRSSSARSSRKSAVLPKSSYSSPTPGSAPRSPRLGEHHYHAAPKSPIYAEQKSPSYPRSPLLERGTKSPKVQLCSPSRAERIFDFNQGACPKSPILPPKSPRSPRSFNYEEVQKEATASSSEQYNFDLQSPPKSKLSKAFHRQQYQASKSDSSNSKSSLEYHSTTTHPTGEYQDIEYKICHSLDSESTKSETQTCSSYRYSSRHSSFKEKSKKPKCNIRTNPGYDERHV</sequence>
<evidence type="ECO:0000256" key="1">
    <source>
        <dbReference type="SAM" id="MobiDB-lite"/>
    </source>
</evidence>
<feature type="region of interest" description="Disordered" evidence="1">
    <location>
        <begin position="106"/>
        <end position="126"/>
    </location>
</feature>
<reference evidence="2" key="2">
    <citation type="submission" date="2021-08" db="EMBL/GenBank/DDBJ databases">
        <authorList>
            <person name="Eriksson T."/>
        </authorList>
    </citation>
    <scope>NUCLEOTIDE SEQUENCE</scope>
    <source>
        <strain evidence="2">Stoneville</strain>
        <tissue evidence="2">Whole head</tissue>
    </source>
</reference>
<comment type="caution">
    <text evidence="2">The sequence shown here is derived from an EMBL/GenBank/DDBJ whole genome shotgun (WGS) entry which is preliminary data.</text>
</comment>
<name>A0A8J6L908_TENMO</name>